<organism evidence="1">
    <name type="scientific">Ophidiomyces ophidiicola</name>
    <dbReference type="NCBI Taxonomy" id="1387563"/>
    <lineage>
        <taxon>Eukaryota</taxon>
        <taxon>Fungi</taxon>
        <taxon>Dikarya</taxon>
        <taxon>Ascomycota</taxon>
        <taxon>Pezizomycotina</taxon>
        <taxon>Eurotiomycetes</taxon>
        <taxon>Eurotiomycetidae</taxon>
        <taxon>Onygenales</taxon>
        <taxon>Onygenaceae</taxon>
        <taxon>Ophidiomyces</taxon>
    </lineage>
</organism>
<gene>
    <name evidence="1" type="primary">NUG1</name>
    <name evidence="1" type="ORF">LOY88_001721</name>
</gene>
<name>A0ACB8V1H5_9EURO</name>
<dbReference type="EMBL" id="JALBCA010000019">
    <property type="protein sequence ID" value="KAI2390121.1"/>
    <property type="molecule type" value="Genomic_DNA"/>
</dbReference>
<protein>
    <submittedName>
        <fullName evidence="1">Nuclear GTP-binding protein nug1</fullName>
    </submittedName>
</protein>
<comment type="caution">
    <text evidence="1">The sequence shown here is derived from an EMBL/GenBank/DDBJ whole genome shotgun (WGS) entry which is preliminary data.</text>
</comment>
<evidence type="ECO:0000313" key="1">
    <source>
        <dbReference type="EMBL" id="KAI2390121.1"/>
    </source>
</evidence>
<proteinExistence type="predicted"/>
<accession>A0ACB8V1H5</accession>
<sequence>MVKLGKNSKRTPVRLRHKIEKASTAKQRKQRKLAKKNPQWRSRLKRDPGIPSLFPYKDRILNDIEERKRILVQENSQTHKPQYKCETSTQDFTTITDDQNVSQDVVIDDEMEDAETYENPMAALLTSARARAAEYSAQIDDQYSDFEEMNENEDLSLVGSVASGPKDTSRRAFNKIFKRVIETADVILYVLDARDPEGTRSTTVEREIMSANGGDKRLILIMNKIDLVPHAVLKGWLSYLRRYFPCLPLKASTGTVKPPGFDDKEFSMQATSETLLKALKSYAHNKQFKRSISVGVIGYPNVGKSSVINALASRLGRGTSSPCPVGAAAGITTSLRELKLDNKIKIIDSPGIVFPNTRDAKDVNQEARLVLLNAIPLKQMSDPITAVSLLLDRLKLSQALLSSMLEFYGIPPLQHPANENVHEFLIQVARKKGRLGKGGVPNVKSAAMAVVTDWRDGRIQGWVEAPTQALVYRGAAAPLLGSDRTIIVSEWSKEFDLAELYC</sequence>
<reference evidence="1" key="1">
    <citation type="journal article" date="2022" name="bioRxiv">
        <title>Population genetic analysis of Ophidiomyces ophidiicola, the causative agent of snake fungal disease, indicates recent introductions to the USA.</title>
        <authorList>
            <person name="Ladner J.T."/>
            <person name="Palmer J.M."/>
            <person name="Ettinger C.L."/>
            <person name="Stajich J.E."/>
            <person name="Farrell T.M."/>
            <person name="Glorioso B.M."/>
            <person name="Lawson B."/>
            <person name="Price S.J."/>
            <person name="Stengle A.G."/>
            <person name="Grear D.A."/>
            <person name="Lorch J.M."/>
        </authorList>
    </citation>
    <scope>NUCLEOTIDE SEQUENCE</scope>
    <source>
        <strain evidence="1">NWHC 24266-5</strain>
    </source>
</reference>